<sequence length="322" mass="37094">NLLSFRDPHVMSSKLMIEHPERQVEEVIYPPLDEVVAAHLRLFALGADQVLSKSGKCKPGETLEKAAESLMSCFRVCVADTRTGEDVTKRWGLLHLVNQFLKIYFKINKLNLCKPMIRAIEALPFKEKFPLSQLITYKYYTGRKAMFDSDFKSADTVMSFAFQHCHIRSKKNKRRILIYLLPVKMLIGYLPKETLLKKYNLSEFTDIVKGVKQGNIKLLNETFEKHEAFFIGAGIYLILEKLKIVALRNLFKRVYMIKGNHQIDISSFLQAMKWMEVPDVDIDETECIIANMIYDGKIKGYISHAHRKLVVSKLDAFPPLTA</sequence>
<evidence type="ECO:0000313" key="5">
    <source>
        <dbReference type="EMBL" id="KAB7497490.1"/>
    </source>
</evidence>
<dbReference type="PROSITE" id="PS50250">
    <property type="entry name" value="PCI"/>
    <property type="match status" value="1"/>
</dbReference>
<evidence type="ECO:0000256" key="3">
    <source>
        <dbReference type="ARBA" id="ARBA00072421"/>
    </source>
</evidence>
<dbReference type="Pfam" id="PF01399">
    <property type="entry name" value="PCI"/>
    <property type="match status" value="1"/>
</dbReference>
<comment type="caution">
    <text evidence="5">The sequence shown here is derived from an EMBL/GenBank/DDBJ whole genome shotgun (WGS) entry which is preliminary data.</text>
</comment>
<dbReference type="GO" id="GO:0000973">
    <property type="term" value="P:post-transcriptional tethering of RNA polymerase II gene DNA at nuclear periphery"/>
    <property type="evidence" value="ECO:0007669"/>
    <property type="project" value="TreeGrafter"/>
</dbReference>
<dbReference type="Gene3D" id="1.10.10.10">
    <property type="entry name" value="Winged helix-like DNA-binding domain superfamily/Winged helix DNA-binding domain"/>
    <property type="match status" value="1"/>
</dbReference>
<dbReference type="GO" id="GO:0003723">
    <property type="term" value="F:RNA binding"/>
    <property type="evidence" value="ECO:0007669"/>
    <property type="project" value="InterPro"/>
</dbReference>
<comment type="similarity">
    <text evidence="1">Belongs to the CSN12 family.</text>
</comment>
<dbReference type="GO" id="GO:0003690">
    <property type="term" value="F:double-stranded DNA binding"/>
    <property type="evidence" value="ECO:0007669"/>
    <property type="project" value="InterPro"/>
</dbReference>
<evidence type="ECO:0000313" key="6">
    <source>
        <dbReference type="Proteomes" id="UP000326759"/>
    </source>
</evidence>
<dbReference type="EMBL" id="SEYY01020210">
    <property type="protein sequence ID" value="KAB7497490.1"/>
    <property type="molecule type" value="Genomic_DNA"/>
</dbReference>
<dbReference type="PANTHER" id="PTHR12732">
    <property type="entry name" value="UNCHARACTERIZED PROTEASOME COMPONENT REGION PCI-CONTAINING"/>
    <property type="match status" value="1"/>
</dbReference>
<dbReference type="GO" id="GO:0006368">
    <property type="term" value="P:transcription elongation by RNA polymerase II"/>
    <property type="evidence" value="ECO:0007669"/>
    <property type="project" value="TreeGrafter"/>
</dbReference>
<feature type="domain" description="PCI" evidence="4">
    <location>
        <begin position="135"/>
        <end position="316"/>
    </location>
</feature>
<dbReference type="InterPro" id="IPR036388">
    <property type="entry name" value="WH-like_DNA-bd_sf"/>
</dbReference>
<dbReference type="GO" id="GO:0016973">
    <property type="term" value="P:poly(A)+ mRNA export from nucleus"/>
    <property type="evidence" value="ECO:0007669"/>
    <property type="project" value="TreeGrafter"/>
</dbReference>
<name>A0A5N5SXU6_9CRUS</name>
<dbReference type="GO" id="GO:0070390">
    <property type="term" value="C:transcription export complex 2"/>
    <property type="evidence" value="ECO:0007669"/>
    <property type="project" value="TreeGrafter"/>
</dbReference>
<proteinExistence type="inferred from homology"/>
<gene>
    <name evidence="5" type="primary">pcid2</name>
    <name evidence="5" type="ORF">Anas_10765</name>
</gene>
<keyword evidence="6" id="KW-1185">Reference proteome</keyword>
<evidence type="ECO:0000256" key="1">
    <source>
        <dbReference type="ARBA" id="ARBA00025771"/>
    </source>
</evidence>
<dbReference type="InterPro" id="IPR045114">
    <property type="entry name" value="Csn12-like"/>
</dbReference>
<accession>A0A5N5SXU6</accession>
<feature type="non-terminal residue" evidence="5">
    <location>
        <position position="1"/>
    </location>
</feature>
<dbReference type="SMART" id="SM00753">
    <property type="entry name" value="PAM"/>
    <property type="match status" value="1"/>
</dbReference>
<dbReference type="Proteomes" id="UP000326759">
    <property type="component" value="Unassembled WGS sequence"/>
</dbReference>
<dbReference type="AlphaFoldDB" id="A0A5N5SXU6"/>
<reference evidence="5 6" key="1">
    <citation type="journal article" date="2019" name="PLoS Biol.">
        <title>Sex chromosomes control vertical transmission of feminizing Wolbachia symbionts in an isopod.</title>
        <authorList>
            <person name="Becking T."/>
            <person name="Chebbi M.A."/>
            <person name="Giraud I."/>
            <person name="Moumen B."/>
            <person name="Laverre T."/>
            <person name="Caubet Y."/>
            <person name="Peccoud J."/>
            <person name="Gilbert C."/>
            <person name="Cordaux R."/>
        </authorList>
    </citation>
    <scope>NUCLEOTIDE SEQUENCE [LARGE SCALE GENOMIC DNA]</scope>
    <source>
        <strain evidence="5">ANa2</strain>
        <tissue evidence="5">Whole body excluding digestive tract and cuticle</tissue>
    </source>
</reference>
<protein>
    <recommendedName>
        <fullName evidence="3">PCI domain-containing protein 2 homolog</fullName>
    </recommendedName>
    <alternativeName>
        <fullName evidence="2">CSN12-like protein</fullName>
    </alternativeName>
</protein>
<dbReference type="InterPro" id="IPR000717">
    <property type="entry name" value="PCI_dom"/>
</dbReference>
<dbReference type="OrthoDB" id="10252687at2759"/>
<dbReference type="PANTHER" id="PTHR12732:SF0">
    <property type="entry name" value="PCI DOMAIN-CONTAINING PROTEIN 2"/>
    <property type="match status" value="1"/>
</dbReference>
<evidence type="ECO:0000259" key="4">
    <source>
        <dbReference type="PROSITE" id="PS50250"/>
    </source>
</evidence>
<dbReference type="FunFam" id="1.10.10.10:FF:000146">
    <property type="entry name" value="PCI domain-containing protein 2 homolog"/>
    <property type="match status" value="1"/>
</dbReference>
<evidence type="ECO:0000256" key="2">
    <source>
        <dbReference type="ARBA" id="ARBA00033214"/>
    </source>
</evidence>
<organism evidence="5 6">
    <name type="scientific">Armadillidium nasatum</name>
    <dbReference type="NCBI Taxonomy" id="96803"/>
    <lineage>
        <taxon>Eukaryota</taxon>
        <taxon>Metazoa</taxon>
        <taxon>Ecdysozoa</taxon>
        <taxon>Arthropoda</taxon>
        <taxon>Crustacea</taxon>
        <taxon>Multicrustacea</taxon>
        <taxon>Malacostraca</taxon>
        <taxon>Eumalacostraca</taxon>
        <taxon>Peracarida</taxon>
        <taxon>Isopoda</taxon>
        <taxon>Oniscidea</taxon>
        <taxon>Crinocheta</taxon>
        <taxon>Armadillidiidae</taxon>
        <taxon>Armadillidium</taxon>
    </lineage>
</organism>